<comment type="caution">
    <text evidence="1">The sequence shown here is derived from an EMBL/GenBank/DDBJ whole genome shotgun (WGS) entry which is preliminary data.</text>
</comment>
<keyword evidence="2" id="KW-1185">Reference proteome</keyword>
<evidence type="ECO:0000313" key="2">
    <source>
        <dbReference type="Proteomes" id="UP001239111"/>
    </source>
</evidence>
<organism evidence="1 2">
    <name type="scientific">Eretmocerus hayati</name>
    <dbReference type="NCBI Taxonomy" id="131215"/>
    <lineage>
        <taxon>Eukaryota</taxon>
        <taxon>Metazoa</taxon>
        <taxon>Ecdysozoa</taxon>
        <taxon>Arthropoda</taxon>
        <taxon>Hexapoda</taxon>
        <taxon>Insecta</taxon>
        <taxon>Pterygota</taxon>
        <taxon>Neoptera</taxon>
        <taxon>Endopterygota</taxon>
        <taxon>Hymenoptera</taxon>
        <taxon>Apocrita</taxon>
        <taxon>Proctotrupomorpha</taxon>
        <taxon>Chalcidoidea</taxon>
        <taxon>Aphelinidae</taxon>
        <taxon>Aphelininae</taxon>
        <taxon>Eretmocerus</taxon>
    </lineage>
</organism>
<dbReference type="Proteomes" id="UP001239111">
    <property type="component" value="Chromosome 4"/>
</dbReference>
<gene>
    <name evidence="1" type="ORF">QAD02_007385</name>
</gene>
<reference evidence="1" key="1">
    <citation type="submission" date="2023-04" db="EMBL/GenBank/DDBJ databases">
        <title>A chromosome-level genome assembly of the parasitoid wasp Eretmocerus hayati.</title>
        <authorList>
            <person name="Zhong Y."/>
            <person name="Liu S."/>
            <person name="Liu Y."/>
        </authorList>
    </citation>
    <scope>NUCLEOTIDE SEQUENCE</scope>
    <source>
        <strain evidence="1">ZJU_SS_LIU_2023</strain>
    </source>
</reference>
<evidence type="ECO:0000313" key="1">
    <source>
        <dbReference type="EMBL" id="KAJ8665723.1"/>
    </source>
</evidence>
<protein>
    <submittedName>
        <fullName evidence="1">Uncharacterized protein</fullName>
    </submittedName>
</protein>
<sequence length="127" mass="14684">MFYEKYDKAFMNPTLHKFLTHGSDIAEEFPLPVAYFSEDALECWHKILRRDKNAHARQCSRREDLFNRAMHLSDPLISLISLETSVEKEGHGITKNMVPFILGSDLEGIQIKERVELEDGEVSDDET</sequence>
<name>A0ACC2N3I3_9HYME</name>
<accession>A0ACC2N3I3</accession>
<proteinExistence type="predicted"/>
<dbReference type="EMBL" id="CM056744">
    <property type="protein sequence ID" value="KAJ8665723.1"/>
    <property type="molecule type" value="Genomic_DNA"/>
</dbReference>